<evidence type="ECO:0000256" key="5">
    <source>
        <dbReference type="ARBA" id="ARBA00022553"/>
    </source>
</evidence>
<keyword evidence="7" id="KW-0808">Transferase</keyword>
<comment type="caution">
    <text evidence="16">The sequence shown here is derived from an EMBL/GenBank/DDBJ whole genome shotgun (WGS) entry which is preliminary data.</text>
</comment>
<evidence type="ECO:0000313" key="16">
    <source>
        <dbReference type="EMBL" id="OTN77992.1"/>
    </source>
</evidence>
<evidence type="ECO:0000256" key="3">
    <source>
        <dbReference type="ARBA" id="ARBA00022448"/>
    </source>
</evidence>
<dbReference type="SUPFAM" id="SSF52794">
    <property type="entry name" value="PTS system IIB component-like"/>
    <property type="match status" value="1"/>
</dbReference>
<accession>A0A242AAM0</accession>
<keyword evidence="9 13" id="KW-0812">Transmembrane</keyword>
<evidence type="ECO:0000256" key="10">
    <source>
        <dbReference type="ARBA" id="ARBA00022777"/>
    </source>
</evidence>
<dbReference type="GO" id="GO:0005886">
    <property type="term" value="C:plasma membrane"/>
    <property type="evidence" value="ECO:0007669"/>
    <property type="project" value="UniProtKB-SubCell"/>
</dbReference>
<evidence type="ECO:0008006" key="18">
    <source>
        <dbReference type="Google" id="ProtNLM"/>
    </source>
</evidence>
<evidence type="ECO:0000256" key="12">
    <source>
        <dbReference type="ARBA" id="ARBA00023136"/>
    </source>
</evidence>
<dbReference type="InterPro" id="IPR029503">
    <property type="entry name" value="PTS_EIIB_mannitol"/>
</dbReference>
<reference evidence="16 17" key="1">
    <citation type="submission" date="2017-05" db="EMBL/GenBank/DDBJ databases">
        <title>The Genome Sequence of Enterococcus sp. 8G7_MSG3316.</title>
        <authorList>
            <consortium name="The Broad Institute Genomics Platform"/>
            <consortium name="The Broad Institute Genomic Center for Infectious Diseases"/>
            <person name="Earl A."/>
            <person name="Manson A."/>
            <person name="Schwartman J."/>
            <person name="Gilmore M."/>
            <person name="Abouelleil A."/>
            <person name="Cao P."/>
            <person name="Chapman S."/>
            <person name="Cusick C."/>
            <person name="Shea T."/>
            <person name="Young S."/>
            <person name="Neafsey D."/>
            <person name="Nusbaum C."/>
            <person name="Birren B."/>
        </authorList>
    </citation>
    <scope>NUCLEOTIDE SEQUENCE [LARGE SCALE GENOMIC DNA]</scope>
    <source>
        <strain evidence="16 17">8G7_MSG3316</strain>
    </source>
</reference>
<dbReference type="PROSITE" id="PS51104">
    <property type="entry name" value="PTS_EIIC_TYPE_2"/>
    <property type="match status" value="1"/>
</dbReference>
<evidence type="ECO:0000256" key="1">
    <source>
        <dbReference type="ARBA" id="ARBA00002434"/>
    </source>
</evidence>
<dbReference type="GO" id="GO:0022872">
    <property type="term" value="F:protein-N(PI)-phosphohistidine-mannitol phosphotransferase system transmembrane transporter activity"/>
    <property type="evidence" value="ECO:0007669"/>
    <property type="project" value="InterPro"/>
</dbReference>
<feature type="domain" description="PTS EIIB type-2" evidence="14">
    <location>
        <begin position="332"/>
        <end position="427"/>
    </location>
</feature>
<dbReference type="STRING" id="1834191.A5886_003093"/>
<dbReference type="RefSeq" id="WP_256926244.1">
    <property type="nucleotide sequence ID" value="NZ_NGKU01000001.1"/>
</dbReference>
<dbReference type="AlphaFoldDB" id="A0A242AAM0"/>
<keyword evidence="6" id="KW-0762">Sugar transport</keyword>
<evidence type="ECO:0000259" key="14">
    <source>
        <dbReference type="PROSITE" id="PS51099"/>
    </source>
</evidence>
<dbReference type="PANTHER" id="PTHR30181">
    <property type="entry name" value="MANNITOL PERMEASE IIC COMPONENT"/>
    <property type="match status" value="1"/>
</dbReference>
<dbReference type="InterPro" id="IPR036095">
    <property type="entry name" value="PTS_EIIB-like_sf"/>
</dbReference>
<keyword evidence="4" id="KW-1003">Cell membrane</keyword>
<keyword evidence="3" id="KW-0813">Transport</keyword>
<dbReference type="InterPro" id="IPR050893">
    <property type="entry name" value="Sugar_PTS"/>
</dbReference>
<feature type="transmembrane region" description="Helical" evidence="13">
    <location>
        <begin position="291"/>
        <end position="313"/>
    </location>
</feature>
<keyword evidence="12 13" id="KW-0472">Membrane</keyword>
<evidence type="ECO:0000256" key="11">
    <source>
        <dbReference type="ARBA" id="ARBA00022989"/>
    </source>
</evidence>
<dbReference type="InterPro" id="IPR013011">
    <property type="entry name" value="PTS_EIIB_2"/>
</dbReference>
<name>A0A242AAM0_9ENTE</name>
<dbReference type="GO" id="GO:0009401">
    <property type="term" value="P:phosphoenolpyruvate-dependent sugar phosphotransferase system"/>
    <property type="evidence" value="ECO:0007669"/>
    <property type="project" value="UniProtKB-KW"/>
</dbReference>
<feature type="transmembrane region" description="Helical" evidence="13">
    <location>
        <begin position="104"/>
        <end position="130"/>
    </location>
</feature>
<feature type="transmembrane region" description="Helical" evidence="13">
    <location>
        <begin position="6"/>
        <end position="22"/>
    </location>
</feature>
<evidence type="ECO:0000256" key="2">
    <source>
        <dbReference type="ARBA" id="ARBA00004651"/>
    </source>
</evidence>
<proteinExistence type="predicted"/>
<keyword evidence="8" id="KW-0598">Phosphotransferase system</keyword>
<dbReference type="Gene3D" id="3.40.50.2300">
    <property type="match status" value="2"/>
</dbReference>
<sequence length="539" mass="58293">MPNLSIFIAWMLISFVLSQLSVEPSLIDQAKKGIFQLVLPMMVAYTGGELQYRGRGGIAAVIAVFGLILMTDAPQVFGAMALGPSAGWLIKHLDLLIKDKIRTGYEMIIGNLSVGMVGGVLFIISFFILAPLFDDVSQVMDQVVDFFVRKNAIAGIHLILEPMKVFFFNNVLNHGLLTPLGIEDTAAHGSSLLFLIETNPGPGMGVLAAYCWLGAKQSRTNAATALVIQVVGGIHEVYFPFVLLHPALFLAPIMGGISGTLVFQVFGAGLKAPASPGSLLIIMANAPLSKLAAILVGIFISMVVSFAIASIVLKRINQEYEGKHMSKLDQMAEIIVACDAGMGSSAIGASILTRQLQAAQLAMPVRYESIYRVADQGNILLVTQKEMAAIALKQAPSAQHFHVDNFLDATEYDQLIHQIKAARPQEESIAERPTQPTVHALVFLYQGTVRGSQTMAVELVKKMASEEGLSVAISKASLTEVSFSRDTIYIVSEALAKIVDTEGAALFVVKDLLHIEQYRQLLTEGVDHVLNQTRNDFIN</sequence>
<feature type="domain" description="PTS EIIC type-2" evidence="15">
    <location>
        <begin position="1"/>
        <end position="320"/>
    </location>
</feature>
<evidence type="ECO:0000256" key="7">
    <source>
        <dbReference type="ARBA" id="ARBA00022679"/>
    </source>
</evidence>
<evidence type="ECO:0000259" key="15">
    <source>
        <dbReference type="PROSITE" id="PS51104"/>
    </source>
</evidence>
<dbReference type="InterPro" id="IPR013014">
    <property type="entry name" value="PTS_EIIC_2"/>
</dbReference>
<dbReference type="EMBL" id="NGKU01000001">
    <property type="protein sequence ID" value="OTN77992.1"/>
    <property type="molecule type" value="Genomic_DNA"/>
</dbReference>
<dbReference type="CDD" id="cd05567">
    <property type="entry name" value="PTS_IIB_mannitol"/>
    <property type="match status" value="1"/>
</dbReference>
<evidence type="ECO:0000256" key="9">
    <source>
        <dbReference type="ARBA" id="ARBA00022692"/>
    </source>
</evidence>
<comment type="subcellular location">
    <subcellularLocation>
        <location evidence="2">Cell membrane</location>
        <topology evidence="2">Multi-pass membrane protein</topology>
    </subcellularLocation>
</comment>
<keyword evidence="11 13" id="KW-1133">Transmembrane helix</keyword>
<keyword evidence="17" id="KW-1185">Reference proteome</keyword>
<dbReference type="PROSITE" id="PS51099">
    <property type="entry name" value="PTS_EIIB_TYPE_2"/>
    <property type="match status" value="1"/>
</dbReference>
<comment type="function">
    <text evidence="1">The phosphoenolpyruvate-dependent sugar phosphotransferase system (sugar PTS), a major carbohydrate active transport system, catalyzes the phosphorylation of incoming sugar substrates concomitantly with their translocation across the cell membrane. The enzyme II CmtAB PTS system is involved in D-mannitol transport.</text>
</comment>
<protein>
    <recommendedName>
        <fullName evidence="18">Mannitol permease IIC component</fullName>
    </recommendedName>
</protein>
<gene>
    <name evidence="16" type="ORF">A5886_003093</name>
</gene>
<evidence type="ECO:0000256" key="8">
    <source>
        <dbReference type="ARBA" id="ARBA00022683"/>
    </source>
</evidence>
<dbReference type="GO" id="GO:0090563">
    <property type="term" value="F:protein-phosphocysteine-sugar phosphotransferase activity"/>
    <property type="evidence" value="ECO:0007669"/>
    <property type="project" value="TreeGrafter"/>
</dbReference>
<dbReference type="Proteomes" id="UP000195043">
    <property type="component" value="Unassembled WGS sequence"/>
</dbReference>
<organism evidence="16 17">
    <name type="scientific">Candidatus Enterococcus testudinis</name>
    <dbReference type="NCBI Taxonomy" id="1834191"/>
    <lineage>
        <taxon>Bacteria</taxon>
        <taxon>Bacillati</taxon>
        <taxon>Bacillota</taxon>
        <taxon>Bacilli</taxon>
        <taxon>Lactobacillales</taxon>
        <taxon>Enterococcaceae</taxon>
        <taxon>Enterococcus</taxon>
    </lineage>
</organism>
<evidence type="ECO:0000256" key="13">
    <source>
        <dbReference type="SAM" id="Phobius"/>
    </source>
</evidence>
<dbReference type="GO" id="GO:0016301">
    <property type="term" value="F:kinase activity"/>
    <property type="evidence" value="ECO:0007669"/>
    <property type="project" value="UniProtKB-KW"/>
</dbReference>
<dbReference type="PANTHER" id="PTHR30181:SF3">
    <property type="entry name" value="MULTIPHOSPHORYL TRANSFER PROTEIN"/>
    <property type="match status" value="1"/>
</dbReference>
<evidence type="ECO:0000256" key="4">
    <source>
        <dbReference type="ARBA" id="ARBA00022475"/>
    </source>
</evidence>
<evidence type="ECO:0000313" key="17">
    <source>
        <dbReference type="Proteomes" id="UP000195043"/>
    </source>
</evidence>
<evidence type="ECO:0000256" key="6">
    <source>
        <dbReference type="ARBA" id="ARBA00022597"/>
    </source>
</evidence>
<keyword evidence="10" id="KW-0418">Kinase</keyword>
<feature type="transmembrane region" description="Helical" evidence="13">
    <location>
        <begin position="247"/>
        <end position="270"/>
    </location>
</feature>
<keyword evidence="5" id="KW-0597">Phosphoprotein</keyword>